<dbReference type="Proteomes" id="UP000474757">
    <property type="component" value="Unassembled WGS sequence"/>
</dbReference>
<dbReference type="NCBIfam" id="NF033537">
    <property type="entry name" value="lasso_biosyn_B2"/>
    <property type="match status" value="1"/>
</dbReference>
<name>A0A6B2K3Y4_9RHOB</name>
<feature type="domain" description="Microcin J25-processing protein McjB C-terminal" evidence="1">
    <location>
        <begin position="29"/>
        <end position="136"/>
    </location>
</feature>
<proteinExistence type="predicted"/>
<accession>A0A6B2K3Y4</accession>
<dbReference type="RefSeq" id="WP_163893052.1">
    <property type="nucleotide sequence ID" value="NZ_JAAFYS010000002.1"/>
</dbReference>
<gene>
    <name evidence="2" type="ORF">GZA08_10255</name>
</gene>
<dbReference type="InterPro" id="IPR032708">
    <property type="entry name" value="McjB_C"/>
</dbReference>
<evidence type="ECO:0000313" key="2">
    <source>
        <dbReference type="EMBL" id="NDV01346.1"/>
    </source>
</evidence>
<evidence type="ECO:0000259" key="1">
    <source>
        <dbReference type="Pfam" id="PF13471"/>
    </source>
</evidence>
<comment type="caution">
    <text evidence="2">The sequence shown here is derived from an EMBL/GenBank/DDBJ whole genome shotgun (WGS) entry which is preliminary data.</text>
</comment>
<dbReference type="EMBL" id="JAAGAB010000002">
    <property type="protein sequence ID" value="NDV01346.1"/>
    <property type="molecule type" value="Genomic_DNA"/>
</dbReference>
<protein>
    <submittedName>
        <fullName evidence="2">Lasso peptide biosynthesis B2 protein</fullName>
    </submittedName>
</protein>
<organism evidence="2 3">
    <name type="scientific">Pseudoroseicyclus tamaricis</name>
    <dbReference type="NCBI Taxonomy" id="2705421"/>
    <lineage>
        <taxon>Bacteria</taxon>
        <taxon>Pseudomonadati</taxon>
        <taxon>Pseudomonadota</taxon>
        <taxon>Alphaproteobacteria</taxon>
        <taxon>Rhodobacterales</taxon>
        <taxon>Paracoccaceae</taxon>
        <taxon>Pseudoroseicyclus</taxon>
    </lineage>
</organism>
<keyword evidence="3" id="KW-1185">Reference proteome</keyword>
<evidence type="ECO:0000313" key="3">
    <source>
        <dbReference type="Proteomes" id="UP000474757"/>
    </source>
</evidence>
<reference evidence="2 3" key="1">
    <citation type="submission" date="2020-02" db="EMBL/GenBank/DDBJ databases">
        <title>Pseudoroseicyclus tamarix, sp. nov., isolated from offshore sediment of a Tamarix chinensis forest.</title>
        <authorList>
            <person name="Gai Y."/>
        </authorList>
    </citation>
    <scope>NUCLEOTIDE SEQUENCE [LARGE SCALE GENOMIC DNA]</scope>
    <source>
        <strain evidence="2 3">CLL3-39</strain>
    </source>
</reference>
<dbReference type="Pfam" id="PF13471">
    <property type="entry name" value="Transglut_core3"/>
    <property type="match status" value="1"/>
</dbReference>
<dbReference type="AlphaFoldDB" id="A0A6B2K3Y4"/>
<dbReference type="InterPro" id="IPR053521">
    <property type="entry name" value="McjB-like"/>
</dbReference>
<sequence length="156" mass="16651">MRRGDQATGPAGSAVRWRQRPLPALAEALRLVTWTRLMLSLRRAATLRRRIARLPVRQAPDLGDLRVVAWAVAATARLVPGASCLTQAMAGQAMLARRGIASEVRISLPRDAAAGLAPHAWLQCGSTILLGGTQAEARAHRTLAIYDCDGTTRGAA</sequence>